<keyword evidence="2" id="KW-1185">Reference proteome</keyword>
<sequence length="121" mass="13327">MPEMAGAYTTGYVAVRWPCARLRIETGSIALHARPAWMATAFNGALLAPSSPAEIETIFPSEGMLRAPMVGLRTVEGRTYYFRPGRTAHLRAGSRTATMLDLCEQAGFPVSREVRRIDLTR</sequence>
<reference evidence="1 2" key="1">
    <citation type="submission" date="2018-12" db="EMBL/GenBank/DDBJ databases">
        <title>Draft genome sequence of Embleya hyalina NBRC 13850T.</title>
        <authorList>
            <person name="Komaki H."/>
            <person name="Hosoyama A."/>
            <person name="Kimura A."/>
            <person name="Ichikawa N."/>
            <person name="Tamura T."/>
        </authorList>
    </citation>
    <scope>NUCLEOTIDE SEQUENCE [LARGE SCALE GENOMIC DNA]</scope>
    <source>
        <strain evidence="1 2">NBRC 13850</strain>
    </source>
</reference>
<accession>A0A401Z567</accession>
<protein>
    <submittedName>
        <fullName evidence="1">Uncharacterized protein</fullName>
    </submittedName>
</protein>
<evidence type="ECO:0000313" key="1">
    <source>
        <dbReference type="EMBL" id="GCE02000.1"/>
    </source>
</evidence>
<dbReference type="AlphaFoldDB" id="A0A401Z567"/>
<name>A0A401Z567_9ACTN</name>
<gene>
    <name evidence="1" type="ORF">EHYA_09775</name>
</gene>
<dbReference type="EMBL" id="BIFH01000055">
    <property type="protein sequence ID" value="GCE02000.1"/>
    <property type="molecule type" value="Genomic_DNA"/>
</dbReference>
<proteinExistence type="predicted"/>
<evidence type="ECO:0000313" key="2">
    <source>
        <dbReference type="Proteomes" id="UP000286931"/>
    </source>
</evidence>
<organism evidence="1 2">
    <name type="scientific">Embleya hyalina</name>
    <dbReference type="NCBI Taxonomy" id="516124"/>
    <lineage>
        <taxon>Bacteria</taxon>
        <taxon>Bacillati</taxon>
        <taxon>Actinomycetota</taxon>
        <taxon>Actinomycetes</taxon>
        <taxon>Kitasatosporales</taxon>
        <taxon>Streptomycetaceae</taxon>
        <taxon>Embleya</taxon>
    </lineage>
</organism>
<comment type="caution">
    <text evidence="1">The sequence shown here is derived from an EMBL/GenBank/DDBJ whole genome shotgun (WGS) entry which is preliminary data.</text>
</comment>
<dbReference type="Proteomes" id="UP000286931">
    <property type="component" value="Unassembled WGS sequence"/>
</dbReference>